<dbReference type="PANTHER" id="PTHR33941">
    <property type="entry name" value="PROPANEDIOL UTILIZATION PROTEIN PDUA"/>
    <property type="match status" value="1"/>
</dbReference>
<dbReference type="GO" id="GO:0031469">
    <property type="term" value="C:bacterial microcompartment"/>
    <property type="evidence" value="ECO:0007669"/>
    <property type="project" value="UniProtKB-SubCell"/>
</dbReference>
<protein>
    <submittedName>
        <fullName evidence="5">BMC domain-containing protein</fullName>
    </submittedName>
</protein>
<dbReference type="SMART" id="SM00877">
    <property type="entry name" value="BMC"/>
    <property type="match status" value="2"/>
</dbReference>
<dbReference type="InterPro" id="IPR044872">
    <property type="entry name" value="CcmK/CsoS1_BMC"/>
</dbReference>
<sequence length="215" mass="22339">MPTKSNPSLGFIEVRHLSIAAIVADTVTKSASVNLLGLEPAGTELTLIRISAKSPAEIKAALEAAENEAARLGSEATTTMLPKPDSNIPKLNEGKMIINGLYGGREELKPNDYQPNKFESNTTMSKKQKAIGILETQGLTASLAASDAMFKAADVSLVGKEKIGAAYVTIVIEGDVAAVNAAIETGAEAIGQLGTLIAAHVIARPHDDLIALLPG</sequence>
<comment type="subcellular location">
    <subcellularLocation>
        <location evidence="1">Bacterial microcompartment</location>
    </subcellularLocation>
</comment>
<organism evidence="5 6">
    <name type="scientific">Oceaniferula marina</name>
    <dbReference type="NCBI Taxonomy" id="2748318"/>
    <lineage>
        <taxon>Bacteria</taxon>
        <taxon>Pseudomonadati</taxon>
        <taxon>Verrucomicrobiota</taxon>
        <taxon>Verrucomicrobiia</taxon>
        <taxon>Verrucomicrobiales</taxon>
        <taxon>Verrucomicrobiaceae</taxon>
        <taxon>Oceaniferula</taxon>
    </lineage>
</organism>
<dbReference type="RefSeq" id="WP_178932915.1">
    <property type="nucleotide sequence ID" value="NZ_JACBAZ010000004.1"/>
</dbReference>
<dbReference type="SUPFAM" id="SSF143414">
    <property type="entry name" value="CcmK-like"/>
    <property type="match status" value="2"/>
</dbReference>
<feature type="domain" description="BMC" evidence="4">
    <location>
        <begin position="130"/>
        <end position="214"/>
    </location>
</feature>
<dbReference type="Pfam" id="PF00936">
    <property type="entry name" value="BMC"/>
    <property type="match status" value="2"/>
</dbReference>
<keyword evidence="6" id="KW-1185">Reference proteome</keyword>
<dbReference type="InterPro" id="IPR050575">
    <property type="entry name" value="BMC_shell"/>
</dbReference>
<accession>A0A851GH19</accession>
<evidence type="ECO:0000256" key="3">
    <source>
        <dbReference type="PROSITE-ProRule" id="PRU01278"/>
    </source>
</evidence>
<evidence type="ECO:0000313" key="6">
    <source>
        <dbReference type="Proteomes" id="UP000557872"/>
    </source>
</evidence>
<dbReference type="InterPro" id="IPR037233">
    <property type="entry name" value="CcmK-like_sf"/>
</dbReference>
<name>A0A851GH19_9BACT</name>
<comment type="similarity">
    <text evidence="3">Belongs to the bacterial microcompartments protein family.</text>
</comment>
<keyword evidence="2" id="KW-1283">Bacterial microcompartment</keyword>
<evidence type="ECO:0000256" key="2">
    <source>
        <dbReference type="ARBA" id="ARBA00024446"/>
    </source>
</evidence>
<evidence type="ECO:0000256" key="1">
    <source>
        <dbReference type="ARBA" id="ARBA00024322"/>
    </source>
</evidence>
<dbReference type="AlphaFoldDB" id="A0A851GH19"/>
<dbReference type="EMBL" id="JACBAZ010000004">
    <property type="protein sequence ID" value="NWK56182.1"/>
    <property type="molecule type" value="Genomic_DNA"/>
</dbReference>
<evidence type="ECO:0000259" key="4">
    <source>
        <dbReference type="PROSITE" id="PS51930"/>
    </source>
</evidence>
<dbReference type="PROSITE" id="PS51930">
    <property type="entry name" value="BMC_2"/>
    <property type="match status" value="1"/>
</dbReference>
<comment type="caution">
    <text evidence="5">The sequence shown here is derived from an EMBL/GenBank/DDBJ whole genome shotgun (WGS) entry which is preliminary data.</text>
</comment>
<reference evidence="5 6" key="1">
    <citation type="submission" date="2020-07" db="EMBL/GenBank/DDBJ databases">
        <title>Roseicoccus Jingziensis gen. nov., sp. nov., isolated from coastal seawater.</title>
        <authorList>
            <person name="Feng X."/>
        </authorList>
    </citation>
    <scope>NUCLEOTIDE SEQUENCE [LARGE SCALE GENOMIC DNA]</scope>
    <source>
        <strain evidence="5 6">N1E253</strain>
    </source>
</reference>
<dbReference type="CDD" id="cd07045">
    <property type="entry name" value="BMC_CcmK_like"/>
    <property type="match status" value="1"/>
</dbReference>
<gene>
    <name evidence="5" type="ORF">HW115_11220</name>
</gene>
<dbReference type="Gene3D" id="3.30.70.1710">
    <property type="match status" value="2"/>
</dbReference>
<dbReference type="PANTHER" id="PTHR33941:SF11">
    <property type="entry name" value="BACTERIAL MICROCOMPARTMENT SHELL PROTEIN PDUJ"/>
    <property type="match status" value="1"/>
</dbReference>
<proteinExistence type="inferred from homology"/>
<dbReference type="Proteomes" id="UP000557872">
    <property type="component" value="Unassembled WGS sequence"/>
</dbReference>
<dbReference type="InterPro" id="IPR000249">
    <property type="entry name" value="BMC_dom"/>
</dbReference>
<evidence type="ECO:0000313" key="5">
    <source>
        <dbReference type="EMBL" id="NWK56182.1"/>
    </source>
</evidence>